<keyword evidence="3" id="KW-1185">Reference proteome</keyword>
<gene>
    <name evidence="2" type="primary">ABSGL_14257.1 scaffold 14385</name>
</gene>
<evidence type="ECO:0000313" key="2">
    <source>
        <dbReference type="EMBL" id="SAM08594.1"/>
    </source>
</evidence>
<feature type="compositionally biased region" description="Low complexity" evidence="1">
    <location>
        <begin position="465"/>
        <end position="474"/>
    </location>
</feature>
<name>A0A168SLD1_ABSGL</name>
<feature type="region of interest" description="Disordered" evidence="1">
    <location>
        <begin position="632"/>
        <end position="659"/>
    </location>
</feature>
<dbReference type="OMA" id="LHIMTET"/>
<feature type="compositionally biased region" description="Low complexity" evidence="1">
    <location>
        <begin position="89"/>
        <end position="104"/>
    </location>
</feature>
<feature type="region of interest" description="Disordered" evidence="1">
    <location>
        <begin position="553"/>
        <end position="610"/>
    </location>
</feature>
<feature type="compositionally biased region" description="Polar residues" evidence="1">
    <location>
        <begin position="553"/>
        <end position="566"/>
    </location>
</feature>
<feature type="compositionally biased region" description="Low complexity" evidence="1">
    <location>
        <begin position="129"/>
        <end position="143"/>
    </location>
</feature>
<feature type="compositionally biased region" description="Low complexity" evidence="1">
    <location>
        <begin position="212"/>
        <end position="230"/>
    </location>
</feature>
<dbReference type="AlphaFoldDB" id="A0A168SLD1"/>
<sequence>MATTTSRRFSTMDLSAPTYQKDMTNDVRLKLAKVRARSRSLCAPSAPPPAPHAAELKTKKSSQLPRSSVTALTTSAKAKLRTPPSNGRNNNNTTVSSITSSSTNAPEPNSNSKRHHHHHSACNNKHPPHTTATATTPALTSQRTHQRSKSTRSTTKKTYDSNNNINIHYNDEDDMMIKFFESDSDEDDLFLRNTKSVVATDNNQAQRRQRRTTMPPRLSVSTRRLSTSYSPERSPSPTVEIKDDNADKNHDQSMWAELQELKSRLAKLEVQAPPTTTIDNTKKSSICSPPATRPSSIASVLLSPHSSLVDSACSLSNNTESAYQSQKVLQNSVLHLEQHIRQDENPNNSDNNSSFMNTLVDLVAETIRINQTLVSLGSQQQQQQQQQHLNSSLSGLQKSSERQMNLLADALQLFDIHRQQQPILDHPASPPLSQSAIDHTIGNTSPKPQKSLRTSMPAHSSPAIQHLQQPQQRQPAKSRAYSSYYDETMTSSSQNYADDASSQHSNLLTSSFNAKLQQRQQQHRRSIASAATAPVSLPHYAKYIDQEITPTRQYYQQQRPSVSSRPVSGILHHGLPSYQPQQQQPRYYSSTVEQQRQPSKQPSSQSAFQPMTPSVNRLLSMYETALKPTLMTNATSLPPLSPPQHYPSHQPYIDYETQA</sequence>
<dbReference type="EMBL" id="LT554895">
    <property type="protein sequence ID" value="SAM08594.1"/>
    <property type="molecule type" value="Genomic_DNA"/>
</dbReference>
<reference evidence="2" key="1">
    <citation type="submission" date="2016-04" db="EMBL/GenBank/DDBJ databases">
        <authorList>
            <person name="Evans L.H."/>
            <person name="Alamgir A."/>
            <person name="Owens N."/>
            <person name="Weber N.D."/>
            <person name="Virtaneva K."/>
            <person name="Barbian K."/>
            <person name="Babar A."/>
            <person name="Rosenke K."/>
        </authorList>
    </citation>
    <scope>NUCLEOTIDE SEQUENCE [LARGE SCALE GENOMIC DNA]</scope>
    <source>
        <strain evidence="2">CBS 101.48</strain>
    </source>
</reference>
<feature type="region of interest" description="Disordered" evidence="1">
    <location>
        <begin position="200"/>
        <end position="246"/>
    </location>
</feature>
<feature type="compositionally biased region" description="Low complexity" evidence="1">
    <location>
        <begin position="576"/>
        <end position="610"/>
    </location>
</feature>
<dbReference type="InParanoid" id="A0A168SLD1"/>
<feature type="compositionally biased region" description="Polar residues" evidence="1">
    <location>
        <begin position="61"/>
        <end position="76"/>
    </location>
</feature>
<dbReference type="Proteomes" id="UP000078561">
    <property type="component" value="Unassembled WGS sequence"/>
</dbReference>
<protein>
    <submittedName>
        <fullName evidence="2">Uncharacterized protein</fullName>
    </submittedName>
</protein>
<feature type="region of interest" description="Disordered" evidence="1">
    <location>
        <begin position="423"/>
        <end position="483"/>
    </location>
</feature>
<accession>A0A168SLD1</accession>
<feature type="region of interest" description="Disordered" evidence="1">
    <location>
        <begin position="39"/>
        <end position="159"/>
    </location>
</feature>
<dbReference type="OrthoDB" id="10561824at2759"/>
<feature type="compositionally biased region" description="Polar residues" evidence="1">
    <location>
        <begin position="431"/>
        <end position="458"/>
    </location>
</feature>
<proteinExistence type="predicted"/>
<organism evidence="2">
    <name type="scientific">Absidia glauca</name>
    <name type="common">Pin mould</name>
    <dbReference type="NCBI Taxonomy" id="4829"/>
    <lineage>
        <taxon>Eukaryota</taxon>
        <taxon>Fungi</taxon>
        <taxon>Fungi incertae sedis</taxon>
        <taxon>Mucoromycota</taxon>
        <taxon>Mucoromycotina</taxon>
        <taxon>Mucoromycetes</taxon>
        <taxon>Mucorales</taxon>
        <taxon>Cunninghamellaceae</taxon>
        <taxon>Absidia</taxon>
    </lineage>
</organism>
<evidence type="ECO:0000313" key="3">
    <source>
        <dbReference type="Proteomes" id="UP000078561"/>
    </source>
</evidence>
<evidence type="ECO:0000256" key="1">
    <source>
        <dbReference type="SAM" id="MobiDB-lite"/>
    </source>
</evidence>